<keyword evidence="1" id="KW-1185">Reference proteome</keyword>
<name>A0A915B084_PARUN</name>
<proteinExistence type="predicted"/>
<evidence type="ECO:0000313" key="1">
    <source>
        <dbReference type="Proteomes" id="UP000887569"/>
    </source>
</evidence>
<dbReference type="WBParaSite" id="PgR020_g070_t02">
    <property type="protein sequence ID" value="PgR020_g070_t02"/>
    <property type="gene ID" value="PgR020_g070"/>
</dbReference>
<organism evidence="1 2">
    <name type="scientific">Parascaris univalens</name>
    <name type="common">Nematode worm</name>
    <dbReference type="NCBI Taxonomy" id="6257"/>
    <lineage>
        <taxon>Eukaryota</taxon>
        <taxon>Metazoa</taxon>
        <taxon>Ecdysozoa</taxon>
        <taxon>Nematoda</taxon>
        <taxon>Chromadorea</taxon>
        <taxon>Rhabditida</taxon>
        <taxon>Spirurina</taxon>
        <taxon>Ascaridomorpha</taxon>
        <taxon>Ascaridoidea</taxon>
        <taxon>Ascarididae</taxon>
        <taxon>Parascaris</taxon>
    </lineage>
</organism>
<dbReference type="Proteomes" id="UP000887569">
    <property type="component" value="Unplaced"/>
</dbReference>
<sequence>LYTSIDFFAMTVLFRTSFNQLRCTIHTNYIQLTTGHTIYNHMANILHKQNRLFQIFIYYR</sequence>
<protein>
    <submittedName>
        <fullName evidence="2">Uncharacterized protein</fullName>
    </submittedName>
</protein>
<dbReference type="AlphaFoldDB" id="A0A915B084"/>
<accession>A0A915B084</accession>
<reference evidence="2" key="1">
    <citation type="submission" date="2022-11" db="UniProtKB">
        <authorList>
            <consortium name="WormBaseParasite"/>
        </authorList>
    </citation>
    <scope>IDENTIFICATION</scope>
</reference>
<evidence type="ECO:0000313" key="2">
    <source>
        <dbReference type="WBParaSite" id="PgR020_g070_t02"/>
    </source>
</evidence>